<gene>
    <name evidence="2" type="ORF">BG910_00370</name>
</gene>
<organism evidence="2 3">
    <name type="scientific">Neisseria chenwenguii</name>
    <dbReference type="NCBI Taxonomy" id="1853278"/>
    <lineage>
        <taxon>Bacteria</taxon>
        <taxon>Pseudomonadati</taxon>
        <taxon>Pseudomonadota</taxon>
        <taxon>Betaproteobacteria</taxon>
        <taxon>Neisseriales</taxon>
        <taxon>Neisseriaceae</taxon>
        <taxon>Neisseria</taxon>
    </lineage>
</organism>
<protein>
    <submittedName>
        <fullName evidence="2">NAD(P)-dependent oxidoreductase</fullName>
    </submittedName>
</protein>
<dbReference type="PANTHER" id="PTHR47129:SF1">
    <property type="entry name" value="NMRA-LIKE DOMAIN-CONTAINING PROTEIN"/>
    <property type="match status" value="1"/>
</dbReference>
<dbReference type="AlphaFoldDB" id="A0A220RZ24"/>
<evidence type="ECO:0000313" key="2">
    <source>
        <dbReference type="EMBL" id="ASK26403.1"/>
    </source>
</evidence>
<dbReference type="InterPro" id="IPR052718">
    <property type="entry name" value="NmrA-type_oxidoreductase"/>
</dbReference>
<dbReference type="Pfam" id="PF13460">
    <property type="entry name" value="NAD_binding_10"/>
    <property type="match status" value="1"/>
</dbReference>
<dbReference type="SUPFAM" id="SSF51735">
    <property type="entry name" value="NAD(P)-binding Rossmann-fold domains"/>
    <property type="match status" value="1"/>
</dbReference>
<dbReference type="Gene3D" id="3.40.50.720">
    <property type="entry name" value="NAD(P)-binding Rossmann-like Domain"/>
    <property type="match status" value="1"/>
</dbReference>
<feature type="domain" description="NAD(P)-binding" evidence="1">
    <location>
        <begin position="8"/>
        <end position="180"/>
    </location>
</feature>
<dbReference type="Proteomes" id="UP000198238">
    <property type="component" value="Chromosome"/>
</dbReference>
<dbReference type="InterPro" id="IPR016040">
    <property type="entry name" value="NAD(P)-bd_dom"/>
</dbReference>
<dbReference type="PANTHER" id="PTHR47129">
    <property type="entry name" value="QUINONE OXIDOREDUCTASE 2"/>
    <property type="match status" value="1"/>
</dbReference>
<dbReference type="CDD" id="cd05269">
    <property type="entry name" value="TMR_SDR_a"/>
    <property type="match status" value="1"/>
</dbReference>
<dbReference type="Gene3D" id="3.90.25.10">
    <property type="entry name" value="UDP-galactose 4-epimerase, domain 1"/>
    <property type="match status" value="1"/>
</dbReference>
<keyword evidence="3" id="KW-1185">Reference proteome</keyword>
<dbReference type="InterPro" id="IPR036291">
    <property type="entry name" value="NAD(P)-bd_dom_sf"/>
</dbReference>
<proteinExistence type="predicted"/>
<dbReference type="EMBL" id="CP022278">
    <property type="protein sequence ID" value="ASK26403.1"/>
    <property type="molecule type" value="Genomic_DNA"/>
</dbReference>
<name>A0A220RZ24_9NEIS</name>
<accession>A0A220RZ24</accession>
<evidence type="ECO:0000259" key="1">
    <source>
        <dbReference type="Pfam" id="PF13460"/>
    </source>
</evidence>
<evidence type="ECO:0000313" key="3">
    <source>
        <dbReference type="Proteomes" id="UP000198238"/>
    </source>
</evidence>
<sequence>MKKIAVTGASGNIGGMVARRLAEQHFPLLLPLRNPAKAPDLPGCEVRVCSYGDEAAAKTALASTEVLFMVSAAESPTREAEHESMVRAAKAAGVAHIVYLSFAGAAENSTFTLARTHAATEAFIRASGLRYTFLRDNFYSEMMAELADSDGIISGPSENGRVTCVSQWDVAEAAANVLADLANGNTQHVNQTYTLSGSEALTLAEIAAQLSAHTGRAFRFHNETVAKAFASRCAAYPGTPDWEIEAWVSTYTAIAAGELAEVSPDLEKLIFRRPTTFREVLTRIKAV</sequence>
<dbReference type="RefSeq" id="WP_089035126.1">
    <property type="nucleotide sequence ID" value="NZ_CP022278.1"/>
</dbReference>
<dbReference type="KEGG" id="nei:BG910_00370"/>
<reference evidence="2 3" key="1">
    <citation type="submission" date="2017-06" db="EMBL/GenBank/DDBJ databases">
        <title>Neisseria chenwenguii sp. nov., isolated from the intestinal contents of Tibetan Plateau Pika in Yushu, Qinghai Province, China.</title>
        <authorList>
            <person name="Zhang G."/>
        </authorList>
    </citation>
    <scope>NUCLEOTIDE SEQUENCE [LARGE SCALE GENOMIC DNA]</scope>
    <source>
        <strain evidence="2 3">10023</strain>
    </source>
</reference>